<dbReference type="InterPro" id="IPR050832">
    <property type="entry name" value="Bact_Acetyltransf"/>
</dbReference>
<name>A0A1Y5SG85_9PROT</name>
<dbReference type="FunCoup" id="A0A1Y5SG85">
    <property type="interactions" value="120"/>
</dbReference>
<accession>A0A1Y5SG85</accession>
<dbReference type="NCBIfam" id="NF002959">
    <property type="entry name" value="PRK03624.1"/>
    <property type="match status" value="1"/>
</dbReference>
<dbReference type="CDD" id="cd04301">
    <property type="entry name" value="NAT_SF"/>
    <property type="match status" value="1"/>
</dbReference>
<reference evidence="4 5" key="1">
    <citation type="submission" date="2017-03" db="EMBL/GenBank/DDBJ databases">
        <authorList>
            <person name="Afonso C.L."/>
            <person name="Miller P.J."/>
            <person name="Scott M.A."/>
            <person name="Spackman E."/>
            <person name="Goraichik I."/>
            <person name="Dimitrov K.M."/>
            <person name="Suarez D.L."/>
            <person name="Swayne D.E."/>
        </authorList>
    </citation>
    <scope>NUCLEOTIDE SEQUENCE [LARGE SCALE GENOMIC DNA]</scope>
    <source>
        <strain evidence="4 5">CECT 7691</strain>
    </source>
</reference>
<dbReference type="PROSITE" id="PS51186">
    <property type="entry name" value="GNAT"/>
    <property type="match status" value="1"/>
</dbReference>
<protein>
    <submittedName>
        <fullName evidence="4">Acetyltransferase YpeA</fullName>
        <ecNumber evidence="4">2.3.1.-</ecNumber>
    </submittedName>
</protein>
<dbReference type="PANTHER" id="PTHR43877">
    <property type="entry name" value="AMINOALKYLPHOSPHONATE N-ACETYLTRANSFERASE-RELATED-RELATED"/>
    <property type="match status" value="1"/>
</dbReference>
<keyword evidence="5" id="KW-1185">Reference proteome</keyword>
<evidence type="ECO:0000256" key="2">
    <source>
        <dbReference type="ARBA" id="ARBA00023315"/>
    </source>
</evidence>
<feature type="domain" description="N-acetyltransferase" evidence="3">
    <location>
        <begin position="7"/>
        <end position="147"/>
    </location>
</feature>
<gene>
    <name evidence="4" type="primary">ypeA</name>
    <name evidence="4" type="ORF">OCH7691_01499</name>
</gene>
<keyword evidence="1 4" id="KW-0808">Transferase</keyword>
<evidence type="ECO:0000259" key="3">
    <source>
        <dbReference type="PROSITE" id="PS51186"/>
    </source>
</evidence>
<dbReference type="RefSeq" id="WP_217807843.1">
    <property type="nucleotide sequence ID" value="NZ_FWFR01000001.1"/>
</dbReference>
<dbReference type="Gene3D" id="3.40.630.30">
    <property type="match status" value="1"/>
</dbReference>
<dbReference type="PANTHER" id="PTHR43877:SF2">
    <property type="entry name" value="AMINOALKYLPHOSPHONATE N-ACETYLTRANSFERASE-RELATED"/>
    <property type="match status" value="1"/>
</dbReference>
<sequence length="147" mass="16094">MQSPAPRPFRDDDISAIVALWDAAALTRPWNDPQADIALCARNPSSALFVAAEPAGEIVATVMCGFDGHRGWIYYLAVAPRHRGTGLGRRMVAHAEQWLAGLGAPKVELMVRDGNDAARAFYERIGYAVETVFVMSRWLTPRGAREA</sequence>
<dbReference type="SUPFAM" id="SSF55729">
    <property type="entry name" value="Acyl-CoA N-acyltransferases (Nat)"/>
    <property type="match status" value="1"/>
</dbReference>
<evidence type="ECO:0000313" key="4">
    <source>
        <dbReference type="EMBL" id="SLN36991.1"/>
    </source>
</evidence>
<dbReference type="Proteomes" id="UP000193200">
    <property type="component" value="Unassembled WGS sequence"/>
</dbReference>
<dbReference type="Pfam" id="PF00583">
    <property type="entry name" value="Acetyltransf_1"/>
    <property type="match status" value="1"/>
</dbReference>
<dbReference type="InterPro" id="IPR016181">
    <property type="entry name" value="Acyl_CoA_acyltransferase"/>
</dbReference>
<dbReference type="GO" id="GO:0016747">
    <property type="term" value="F:acyltransferase activity, transferring groups other than amino-acyl groups"/>
    <property type="evidence" value="ECO:0007669"/>
    <property type="project" value="InterPro"/>
</dbReference>
<dbReference type="AlphaFoldDB" id="A0A1Y5SG85"/>
<dbReference type="InterPro" id="IPR000182">
    <property type="entry name" value="GNAT_dom"/>
</dbReference>
<evidence type="ECO:0000313" key="5">
    <source>
        <dbReference type="Proteomes" id="UP000193200"/>
    </source>
</evidence>
<proteinExistence type="predicted"/>
<organism evidence="4 5">
    <name type="scientific">Oceanibacterium hippocampi</name>
    <dbReference type="NCBI Taxonomy" id="745714"/>
    <lineage>
        <taxon>Bacteria</taxon>
        <taxon>Pseudomonadati</taxon>
        <taxon>Pseudomonadota</taxon>
        <taxon>Alphaproteobacteria</taxon>
        <taxon>Sneathiellales</taxon>
        <taxon>Sneathiellaceae</taxon>
        <taxon>Oceanibacterium</taxon>
    </lineage>
</organism>
<dbReference type="EC" id="2.3.1.-" evidence="4"/>
<dbReference type="EMBL" id="FWFR01000001">
    <property type="protein sequence ID" value="SLN36991.1"/>
    <property type="molecule type" value="Genomic_DNA"/>
</dbReference>
<evidence type="ECO:0000256" key="1">
    <source>
        <dbReference type="ARBA" id="ARBA00022679"/>
    </source>
</evidence>
<keyword evidence="2 4" id="KW-0012">Acyltransferase</keyword>
<dbReference type="InParanoid" id="A0A1Y5SG85"/>